<gene>
    <name evidence="2" type="ORF">NDU88_001880</name>
</gene>
<dbReference type="AlphaFoldDB" id="A0AAV7T0H6"/>
<keyword evidence="3" id="KW-1185">Reference proteome</keyword>
<comment type="caution">
    <text evidence="2">The sequence shown here is derived from an EMBL/GenBank/DDBJ whole genome shotgun (WGS) entry which is preliminary data.</text>
</comment>
<dbReference type="Proteomes" id="UP001066276">
    <property type="component" value="Chromosome 4_1"/>
</dbReference>
<feature type="compositionally biased region" description="Low complexity" evidence="1">
    <location>
        <begin position="1"/>
        <end position="13"/>
    </location>
</feature>
<feature type="region of interest" description="Disordered" evidence="1">
    <location>
        <begin position="107"/>
        <end position="134"/>
    </location>
</feature>
<dbReference type="EMBL" id="JANPWB010000007">
    <property type="protein sequence ID" value="KAJ1169999.1"/>
    <property type="molecule type" value="Genomic_DNA"/>
</dbReference>
<protein>
    <recommendedName>
        <fullName evidence="4">BED-type domain-containing protein</fullName>
    </recommendedName>
</protein>
<evidence type="ECO:0000256" key="1">
    <source>
        <dbReference type="SAM" id="MobiDB-lite"/>
    </source>
</evidence>
<feature type="region of interest" description="Disordered" evidence="1">
    <location>
        <begin position="1"/>
        <end position="21"/>
    </location>
</feature>
<organism evidence="2 3">
    <name type="scientific">Pleurodeles waltl</name>
    <name type="common">Iberian ribbed newt</name>
    <dbReference type="NCBI Taxonomy" id="8319"/>
    <lineage>
        <taxon>Eukaryota</taxon>
        <taxon>Metazoa</taxon>
        <taxon>Chordata</taxon>
        <taxon>Craniata</taxon>
        <taxon>Vertebrata</taxon>
        <taxon>Euteleostomi</taxon>
        <taxon>Amphibia</taxon>
        <taxon>Batrachia</taxon>
        <taxon>Caudata</taxon>
        <taxon>Salamandroidea</taxon>
        <taxon>Salamandridae</taxon>
        <taxon>Pleurodelinae</taxon>
        <taxon>Pleurodeles</taxon>
    </lineage>
</organism>
<proteinExistence type="predicted"/>
<evidence type="ECO:0000313" key="2">
    <source>
        <dbReference type="EMBL" id="KAJ1169999.1"/>
    </source>
</evidence>
<name>A0AAV7T0H6_PLEWA</name>
<evidence type="ECO:0008006" key="4">
    <source>
        <dbReference type="Google" id="ProtNLM"/>
    </source>
</evidence>
<accession>A0AAV7T0H6</accession>
<sequence length="134" mass="14553">MAQGGQPAAAKPLLAKEEEMAKKEQEWELQKKLKESVVGQFFSIPKKSTQGKQVSCCSCIIVLLRGILQQYSLGTTGMRKHLRAMHTTSVAQAERRREIAVAQLDKGISGTPGDETHAAVQSTSGVDTQAVPYL</sequence>
<reference evidence="2" key="1">
    <citation type="journal article" date="2022" name="bioRxiv">
        <title>Sequencing and chromosome-scale assembly of the giantPleurodeles waltlgenome.</title>
        <authorList>
            <person name="Brown T."/>
            <person name="Elewa A."/>
            <person name="Iarovenko S."/>
            <person name="Subramanian E."/>
            <person name="Araus A.J."/>
            <person name="Petzold A."/>
            <person name="Susuki M."/>
            <person name="Suzuki K.-i.T."/>
            <person name="Hayashi T."/>
            <person name="Toyoda A."/>
            <person name="Oliveira C."/>
            <person name="Osipova E."/>
            <person name="Leigh N.D."/>
            <person name="Simon A."/>
            <person name="Yun M.H."/>
        </authorList>
    </citation>
    <scope>NUCLEOTIDE SEQUENCE</scope>
    <source>
        <strain evidence="2">20211129_DDA</strain>
        <tissue evidence="2">Liver</tissue>
    </source>
</reference>
<evidence type="ECO:0000313" key="3">
    <source>
        <dbReference type="Proteomes" id="UP001066276"/>
    </source>
</evidence>